<dbReference type="GO" id="GO:0016740">
    <property type="term" value="F:transferase activity"/>
    <property type="evidence" value="ECO:0007669"/>
    <property type="project" value="UniProtKB-KW"/>
</dbReference>
<name>A0A7Y9NKE4_9BACT</name>
<gene>
    <name evidence="1" type="primary">gatC</name>
    <name evidence="2" type="ORF">HDF12_000818</name>
</gene>
<dbReference type="GO" id="GO:0070681">
    <property type="term" value="P:glutaminyl-tRNAGln biosynthesis via transamidation"/>
    <property type="evidence" value="ECO:0007669"/>
    <property type="project" value="TreeGrafter"/>
</dbReference>
<comment type="catalytic activity">
    <reaction evidence="1">
        <text>L-glutamyl-tRNA(Gln) + L-glutamine + ATP + H2O = L-glutaminyl-tRNA(Gln) + L-glutamate + ADP + phosphate + H(+)</text>
        <dbReference type="Rhea" id="RHEA:17521"/>
        <dbReference type="Rhea" id="RHEA-COMP:9681"/>
        <dbReference type="Rhea" id="RHEA-COMP:9684"/>
        <dbReference type="ChEBI" id="CHEBI:15377"/>
        <dbReference type="ChEBI" id="CHEBI:15378"/>
        <dbReference type="ChEBI" id="CHEBI:29985"/>
        <dbReference type="ChEBI" id="CHEBI:30616"/>
        <dbReference type="ChEBI" id="CHEBI:43474"/>
        <dbReference type="ChEBI" id="CHEBI:58359"/>
        <dbReference type="ChEBI" id="CHEBI:78520"/>
        <dbReference type="ChEBI" id="CHEBI:78521"/>
        <dbReference type="ChEBI" id="CHEBI:456216"/>
    </reaction>
</comment>
<evidence type="ECO:0000256" key="1">
    <source>
        <dbReference type="HAMAP-Rule" id="MF_00122"/>
    </source>
</evidence>
<dbReference type="SUPFAM" id="SSF141000">
    <property type="entry name" value="Glu-tRNAGln amidotransferase C subunit"/>
    <property type="match status" value="1"/>
</dbReference>
<comment type="subunit">
    <text evidence="1">Heterotrimer of A, B and C subunits.</text>
</comment>
<keyword evidence="1" id="KW-0547">Nucleotide-binding</keyword>
<dbReference type="HAMAP" id="MF_00122">
    <property type="entry name" value="GatC"/>
    <property type="match status" value="1"/>
</dbReference>
<accession>A0A7Y9NKE4</accession>
<keyword evidence="1" id="KW-0067">ATP-binding</keyword>
<dbReference type="PANTHER" id="PTHR15004:SF0">
    <property type="entry name" value="GLUTAMYL-TRNA(GLN) AMIDOTRANSFERASE SUBUNIT C, MITOCHONDRIAL"/>
    <property type="match status" value="1"/>
</dbReference>
<dbReference type="Gene3D" id="1.10.20.60">
    <property type="entry name" value="Glu-tRNAGln amidotransferase C subunit, N-terminal domain"/>
    <property type="match status" value="1"/>
</dbReference>
<proteinExistence type="inferred from homology"/>
<dbReference type="GO" id="GO:0050567">
    <property type="term" value="F:glutaminyl-tRNA synthase (glutamine-hydrolyzing) activity"/>
    <property type="evidence" value="ECO:0007669"/>
    <property type="project" value="UniProtKB-UniRule"/>
</dbReference>
<dbReference type="GO" id="GO:0006450">
    <property type="term" value="P:regulation of translational fidelity"/>
    <property type="evidence" value="ECO:0007669"/>
    <property type="project" value="InterPro"/>
</dbReference>
<keyword evidence="2" id="KW-0808">Transferase</keyword>
<dbReference type="PANTHER" id="PTHR15004">
    <property type="entry name" value="GLUTAMYL-TRNA(GLN) AMIDOTRANSFERASE SUBUNIT C, MITOCHONDRIAL"/>
    <property type="match status" value="1"/>
</dbReference>
<evidence type="ECO:0000313" key="2">
    <source>
        <dbReference type="EMBL" id="NYF50453.1"/>
    </source>
</evidence>
<dbReference type="GO" id="GO:0005524">
    <property type="term" value="F:ATP binding"/>
    <property type="evidence" value="ECO:0007669"/>
    <property type="project" value="UniProtKB-KW"/>
</dbReference>
<evidence type="ECO:0000313" key="3">
    <source>
        <dbReference type="Proteomes" id="UP000534186"/>
    </source>
</evidence>
<protein>
    <recommendedName>
        <fullName evidence="1">Aspartyl/glutamyl-tRNA(Asn/Gln) amidotransferase subunit C</fullName>
        <shortName evidence="1">Asp/Glu-ADT subunit C</shortName>
        <ecNumber evidence="1">6.3.5.-</ecNumber>
    </recommendedName>
</protein>
<dbReference type="GO" id="GO:0006412">
    <property type="term" value="P:translation"/>
    <property type="evidence" value="ECO:0007669"/>
    <property type="project" value="UniProtKB-UniRule"/>
</dbReference>
<comment type="catalytic activity">
    <reaction evidence="1">
        <text>L-aspartyl-tRNA(Asn) + L-glutamine + ATP + H2O = L-asparaginyl-tRNA(Asn) + L-glutamate + ADP + phosphate + 2 H(+)</text>
        <dbReference type="Rhea" id="RHEA:14513"/>
        <dbReference type="Rhea" id="RHEA-COMP:9674"/>
        <dbReference type="Rhea" id="RHEA-COMP:9677"/>
        <dbReference type="ChEBI" id="CHEBI:15377"/>
        <dbReference type="ChEBI" id="CHEBI:15378"/>
        <dbReference type="ChEBI" id="CHEBI:29985"/>
        <dbReference type="ChEBI" id="CHEBI:30616"/>
        <dbReference type="ChEBI" id="CHEBI:43474"/>
        <dbReference type="ChEBI" id="CHEBI:58359"/>
        <dbReference type="ChEBI" id="CHEBI:78515"/>
        <dbReference type="ChEBI" id="CHEBI:78516"/>
        <dbReference type="ChEBI" id="CHEBI:456216"/>
    </reaction>
</comment>
<comment type="function">
    <text evidence="1">Allows the formation of correctly charged Asn-tRNA(Asn) or Gln-tRNA(Gln) through the transamidation of misacylated Asp-tRNA(Asn) or Glu-tRNA(Gln) in organisms which lack either or both of asparaginyl-tRNA or glutaminyl-tRNA synthetases. The reaction takes place in the presence of glutamine and ATP through an activated phospho-Asp-tRNA(Asn) or phospho-Glu-tRNA(Gln).</text>
</comment>
<comment type="similarity">
    <text evidence="1">Belongs to the GatC family.</text>
</comment>
<dbReference type="EMBL" id="JACCCV010000001">
    <property type="protein sequence ID" value="NYF50453.1"/>
    <property type="molecule type" value="Genomic_DNA"/>
</dbReference>
<dbReference type="Pfam" id="PF02686">
    <property type="entry name" value="GatC"/>
    <property type="match status" value="1"/>
</dbReference>
<dbReference type="EC" id="6.3.5.-" evidence="1"/>
<reference evidence="2 3" key="1">
    <citation type="submission" date="2020-07" db="EMBL/GenBank/DDBJ databases">
        <title>Genomic Encyclopedia of Type Strains, Phase IV (KMG-V): Genome sequencing to study the core and pangenomes of soil and plant-associated prokaryotes.</title>
        <authorList>
            <person name="Whitman W."/>
        </authorList>
    </citation>
    <scope>NUCLEOTIDE SEQUENCE [LARGE SCALE GENOMIC DNA]</scope>
    <source>
        <strain evidence="2 3">M8UP30</strain>
    </source>
</reference>
<organism evidence="2 3">
    <name type="scientific">Tunturiibacter lichenicola</name>
    <dbReference type="NCBI Taxonomy" id="2051959"/>
    <lineage>
        <taxon>Bacteria</taxon>
        <taxon>Pseudomonadati</taxon>
        <taxon>Acidobacteriota</taxon>
        <taxon>Terriglobia</taxon>
        <taxon>Terriglobales</taxon>
        <taxon>Acidobacteriaceae</taxon>
        <taxon>Tunturiibacter</taxon>
    </lineage>
</organism>
<dbReference type="InterPro" id="IPR003837">
    <property type="entry name" value="GatC"/>
</dbReference>
<dbReference type="AlphaFoldDB" id="A0A7Y9NKE4"/>
<dbReference type="NCBIfam" id="TIGR00135">
    <property type="entry name" value="gatC"/>
    <property type="match status" value="1"/>
</dbReference>
<dbReference type="Proteomes" id="UP000534186">
    <property type="component" value="Unassembled WGS sequence"/>
</dbReference>
<sequence>MKEQAGVTLDDVRRVAELANLELTAEEEPRMQRDLNAILGHIDQLNELDTSGVPAMAQVSEMLGDTLLDRGEALRMDEVRPSLDRAEVISAAPETDGRFFKVPKVIER</sequence>
<comment type="caution">
    <text evidence="2">The sequence shown here is derived from an EMBL/GenBank/DDBJ whole genome shotgun (WGS) entry which is preliminary data.</text>
</comment>
<keyword evidence="1" id="KW-0648">Protein biosynthesis</keyword>
<dbReference type="InterPro" id="IPR036113">
    <property type="entry name" value="Asp/Glu-ADT_sf_sub_c"/>
</dbReference>
<keyword evidence="1 2" id="KW-0436">Ligase</keyword>